<accession>A0A3S5C2R9</accession>
<feature type="region of interest" description="Disordered" evidence="1">
    <location>
        <begin position="161"/>
        <end position="214"/>
    </location>
</feature>
<name>A0A3S5C2R9_9PLAT</name>
<sequence>MGGSSQVSENSLTTGLSPSYPKISLRAPSTIKSMPISTTITTASNSLELNSRCIIGASNASRHSSDSVLDSPSRRRHPTADIAAGSVYMAPTTVNASTAACLGGGSRLSLASGRQSLASSAGAESYNSYRLLTRQTGAGWRELWRTRLLLRDVLHWALAQPRSSGPLSTAAPGSGLQVESGHMTASQPVSLTSDTSSLGPIKAADREAATGFSE</sequence>
<proteinExistence type="predicted"/>
<evidence type="ECO:0000256" key="1">
    <source>
        <dbReference type="SAM" id="MobiDB-lite"/>
    </source>
</evidence>
<dbReference type="AlphaFoldDB" id="A0A3S5C2R9"/>
<comment type="caution">
    <text evidence="2">The sequence shown here is derived from an EMBL/GenBank/DDBJ whole genome shotgun (WGS) entry which is preliminary data.</text>
</comment>
<dbReference type="EMBL" id="CAAALY010123405">
    <property type="protein sequence ID" value="VEL31523.1"/>
    <property type="molecule type" value="Genomic_DNA"/>
</dbReference>
<dbReference type="Proteomes" id="UP000784294">
    <property type="component" value="Unassembled WGS sequence"/>
</dbReference>
<protein>
    <submittedName>
        <fullName evidence="2">Uncharacterized protein</fullName>
    </submittedName>
</protein>
<gene>
    <name evidence="2" type="ORF">PXEA_LOCUS24963</name>
</gene>
<evidence type="ECO:0000313" key="3">
    <source>
        <dbReference type="Proteomes" id="UP000784294"/>
    </source>
</evidence>
<feature type="non-terminal residue" evidence="2">
    <location>
        <position position="214"/>
    </location>
</feature>
<keyword evidence="3" id="KW-1185">Reference proteome</keyword>
<organism evidence="2 3">
    <name type="scientific">Protopolystoma xenopodis</name>
    <dbReference type="NCBI Taxonomy" id="117903"/>
    <lineage>
        <taxon>Eukaryota</taxon>
        <taxon>Metazoa</taxon>
        <taxon>Spiralia</taxon>
        <taxon>Lophotrochozoa</taxon>
        <taxon>Platyhelminthes</taxon>
        <taxon>Monogenea</taxon>
        <taxon>Polyopisthocotylea</taxon>
        <taxon>Polystomatidea</taxon>
        <taxon>Polystomatidae</taxon>
        <taxon>Protopolystoma</taxon>
    </lineage>
</organism>
<reference evidence="2" key="1">
    <citation type="submission" date="2018-11" db="EMBL/GenBank/DDBJ databases">
        <authorList>
            <consortium name="Pathogen Informatics"/>
        </authorList>
    </citation>
    <scope>NUCLEOTIDE SEQUENCE</scope>
</reference>
<evidence type="ECO:0000313" key="2">
    <source>
        <dbReference type="EMBL" id="VEL31523.1"/>
    </source>
</evidence>
<feature type="compositionally biased region" description="Polar residues" evidence="1">
    <location>
        <begin position="183"/>
        <end position="198"/>
    </location>
</feature>